<organism evidence="1 2">
    <name type="scientific">Cirrhinus molitorella</name>
    <name type="common">mud carp</name>
    <dbReference type="NCBI Taxonomy" id="172907"/>
    <lineage>
        <taxon>Eukaryota</taxon>
        <taxon>Metazoa</taxon>
        <taxon>Chordata</taxon>
        <taxon>Craniata</taxon>
        <taxon>Vertebrata</taxon>
        <taxon>Euteleostomi</taxon>
        <taxon>Actinopterygii</taxon>
        <taxon>Neopterygii</taxon>
        <taxon>Teleostei</taxon>
        <taxon>Ostariophysi</taxon>
        <taxon>Cypriniformes</taxon>
        <taxon>Cyprinidae</taxon>
        <taxon>Labeoninae</taxon>
        <taxon>Labeonini</taxon>
        <taxon>Cirrhinus</taxon>
    </lineage>
</organism>
<sequence length="71" mass="8167">MSKAERGSTYPEMTGYLQDIQQLGTHSLENPCFISRNRTPNVDHEGLLLSLYINTRKGNKILKLSKDHFLF</sequence>
<dbReference type="AlphaFoldDB" id="A0AA88PLT1"/>
<evidence type="ECO:0000313" key="1">
    <source>
        <dbReference type="EMBL" id="KAK2891138.1"/>
    </source>
</evidence>
<proteinExistence type="predicted"/>
<dbReference type="EMBL" id="JAUYZG010000013">
    <property type="protein sequence ID" value="KAK2891138.1"/>
    <property type="molecule type" value="Genomic_DNA"/>
</dbReference>
<evidence type="ECO:0000313" key="2">
    <source>
        <dbReference type="Proteomes" id="UP001187343"/>
    </source>
</evidence>
<reference evidence="1" key="1">
    <citation type="submission" date="2023-08" db="EMBL/GenBank/DDBJ databases">
        <title>Chromosome-level Genome Assembly of mud carp (Cirrhinus molitorella).</title>
        <authorList>
            <person name="Liu H."/>
        </authorList>
    </citation>
    <scope>NUCLEOTIDE SEQUENCE</scope>
    <source>
        <strain evidence="1">Prfri</strain>
        <tissue evidence="1">Muscle</tissue>
    </source>
</reference>
<gene>
    <name evidence="1" type="ORF">Q8A67_013781</name>
</gene>
<accession>A0AA88PLT1</accession>
<keyword evidence="2" id="KW-1185">Reference proteome</keyword>
<name>A0AA88PLT1_9TELE</name>
<dbReference type="Proteomes" id="UP001187343">
    <property type="component" value="Unassembled WGS sequence"/>
</dbReference>
<protein>
    <submittedName>
        <fullName evidence="1">Uncharacterized protein</fullName>
    </submittedName>
</protein>
<comment type="caution">
    <text evidence="1">The sequence shown here is derived from an EMBL/GenBank/DDBJ whole genome shotgun (WGS) entry which is preliminary data.</text>
</comment>